<organism evidence="10 11">
    <name type="scientific">Legionella jamestowniensis</name>
    <dbReference type="NCBI Taxonomy" id="455"/>
    <lineage>
        <taxon>Bacteria</taxon>
        <taxon>Pseudomonadati</taxon>
        <taxon>Pseudomonadota</taxon>
        <taxon>Gammaproteobacteria</taxon>
        <taxon>Legionellales</taxon>
        <taxon>Legionellaceae</taxon>
        <taxon>Legionella</taxon>
    </lineage>
</organism>
<name>A0A0W0UWU9_9GAMM</name>
<feature type="transmembrane region" description="Helical" evidence="8">
    <location>
        <begin position="320"/>
        <end position="340"/>
    </location>
</feature>
<keyword evidence="3" id="KW-1003">Cell membrane</keyword>
<dbReference type="STRING" id="455.Ljam_0341"/>
<evidence type="ECO:0000256" key="1">
    <source>
        <dbReference type="ARBA" id="ARBA00004651"/>
    </source>
</evidence>
<dbReference type="InterPro" id="IPR005828">
    <property type="entry name" value="MFS_sugar_transport-like"/>
</dbReference>
<feature type="transmembrane region" description="Helical" evidence="8">
    <location>
        <begin position="106"/>
        <end position="124"/>
    </location>
</feature>
<evidence type="ECO:0000256" key="2">
    <source>
        <dbReference type="ARBA" id="ARBA00022448"/>
    </source>
</evidence>
<feature type="domain" description="Major facilitator superfamily (MFS) profile" evidence="9">
    <location>
        <begin position="34"/>
        <end position="437"/>
    </location>
</feature>
<dbReference type="InterPro" id="IPR020846">
    <property type="entry name" value="MFS_dom"/>
</dbReference>
<sequence length="437" mass="47712">MMKLRLSFGKKIAFKANGKTKKMVMVSSPSLQRIVIPGLLGNVLEWYDFALYGYFAATLTPLFFPAQNKNLALVLTFTVFAIGFLMRPLGAIFFGYIGDRFGRKKALSYAIILMAIPTTLIGMLPDYSQIGTIAPSLLIVCRLLQGLAVGGEFTGSMVYLLEHAPVAKRGFYGSLAMSSAFGGLLLGSAAATIVGLFAVSWAWRIPFLLSITLGALGLYLRLHMPESPVFEVLKKNQQLTVNPLKEVVRNHFLLMLKATALVILPSTGFYLSFLYLTTYLNHFLTVALPYAMLVNTLTLSLLILVCPAIGVLADKIGKRHILMVGAASFIILSVPLYLLLQEKNITAILLCQMVFACMVALSYSPIPAILLELFPIAFRYTGLSLSYNLANALFGGTSAAVATSLIHVTGILLMPAFYLVLIATVTFLTLLFFLKKD</sequence>
<dbReference type="Gene3D" id="1.20.1250.20">
    <property type="entry name" value="MFS general substrate transporter like domains"/>
    <property type="match status" value="2"/>
</dbReference>
<dbReference type="InterPro" id="IPR051084">
    <property type="entry name" value="H+-coupled_symporters"/>
</dbReference>
<dbReference type="GO" id="GO:0005886">
    <property type="term" value="C:plasma membrane"/>
    <property type="evidence" value="ECO:0007669"/>
    <property type="project" value="UniProtKB-SubCell"/>
</dbReference>
<feature type="transmembrane region" description="Helical" evidence="8">
    <location>
        <begin position="201"/>
        <end position="220"/>
    </location>
</feature>
<feature type="transmembrane region" description="Helical" evidence="8">
    <location>
        <begin position="171"/>
        <end position="195"/>
    </location>
</feature>
<dbReference type="InterPro" id="IPR005829">
    <property type="entry name" value="Sugar_transporter_CS"/>
</dbReference>
<protein>
    <submittedName>
        <fullName evidence="10">Proline betaine transport protein like protein</fullName>
    </submittedName>
</protein>
<reference evidence="10 11" key="1">
    <citation type="submission" date="2015-11" db="EMBL/GenBank/DDBJ databases">
        <title>Genomic analysis of 38 Legionella species identifies large and diverse effector repertoires.</title>
        <authorList>
            <person name="Burstein D."/>
            <person name="Amaro F."/>
            <person name="Zusman T."/>
            <person name="Lifshitz Z."/>
            <person name="Cohen O."/>
            <person name="Gilbert J.A."/>
            <person name="Pupko T."/>
            <person name="Shuman H.A."/>
            <person name="Segal G."/>
        </authorList>
    </citation>
    <scope>NUCLEOTIDE SEQUENCE [LARGE SCALE GENOMIC DNA]</scope>
    <source>
        <strain evidence="10 11">JA-26-G1-E2</strain>
    </source>
</reference>
<dbReference type="EMBL" id="LNYG01000007">
    <property type="protein sequence ID" value="KTD12125.1"/>
    <property type="molecule type" value="Genomic_DNA"/>
</dbReference>
<evidence type="ECO:0000256" key="6">
    <source>
        <dbReference type="ARBA" id="ARBA00022989"/>
    </source>
</evidence>
<feature type="transmembrane region" description="Helical" evidence="8">
    <location>
        <begin position="385"/>
        <end position="406"/>
    </location>
</feature>
<keyword evidence="5" id="KW-0769">Symport</keyword>
<keyword evidence="6 8" id="KW-1133">Transmembrane helix</keyword>
<comment type="caution">
    <text evidence="10">The sequence shown here is derived from an EMBL/GenBank/DDBJ whole genome shotgun (WGS) entry which is preliminary data.</text>
</comment>
<evidence type="ECO:0000313" key="10">
    <source>
        <dbReference type="EMBL" id="KTD12125.1"/>
    </source>
</evidence>
<dbReference type="OrthoDB" id="3690818at2"/>
<evidence type="ECO:0000256" key="8">
    <source>
        <dbReference type="SAM" id="Phobius"/>
    </source>
</evidence>
<dbReference type="AlphaFoldDB" id="A0A0W0UWU9"/>
<keyword evidence="4 8" id="KW-0812">Transmembrane</keyword>
<dbReference type="Pfam" id="PF00083">
    <property type="entry name" value="Sugar_tr"/>
    <property type="match status" value="2"/>
</dbReference>
<feature type="transmembrane region" description="Helical" evidence="8">
    <location>
        <begin position="72"/>
        <end position="94"/>
    </location>
</feature>
<dbReference type="Proteomes" id="UP000054715">
    <property type="component" value="Unassembled WGS sequence"/>
</dbReference>
<dbReference type="PROSITE" id="PS50850">
    <property type="entry name" value="MFS"/>
    <property type="match status" value="1"/>
</dbReference>
<gene>
    <name evidence="10" type="ORF">Ljam_0341</name>
</gene>
<keyword evidence="2" id="KW-0813">Transport</keyword>
<feature type="transmembrane region" description="Helical" evidence="8">
    <location>
        <begin position="130"/>
        <end position="150"/>
    </location>
</feature>
<dbReference type="GO" id="GO:0015293">
    <property type="term" value="F:symporter activity"/>
    <property type="evidence" value="ECO:0007669"/>
    <property type="project" value="UniProtKB-KW"/>
</dbReference>
<evidence type="ECO:0000259" key="9">
    <source>
        <dbReference type="PROSITE" id="PS50850"/>
    </source>
</evidence>
<dbReference type="PATRIC" id="fig|455.5.peg.359"/>
<evidence type="ECO:0000256" key="3">
    <source>
        <dbReference type="ARBA" id="ARBA00022475"/>
    </source>
</evidence>
<dbReference type="PROSITE" id="PS00217">
    <property type="entry name" value="SUGAR_TRANSPORT_2"/>
    <property type="match status" value="1"/>
</dbReference>
<accession>A0A0W0UWU9</accession>
<feature type="transmembrane region" description="Helical" evidence="8">
    <location>
        <begin position="346"/>
        <end position="373"/>
    </location>
</feature>
<evidence type="ECO:0000256" key="5">
    <source>
        <dbReference type="ARBA" id="ARBA00022847"/>
    </source>
</evidence>
<evidence type="ECO:0000256" key="7">
    <source>
        <dbReference type="ARBA" id="ARBA00023136"/>
    </source>
</evidence>
<dbReference type="PANTHER" id="PTHR43528">
    <property type="entry name" value="ALPHA-KETOGLUTARATE PERMEASE"/>
    <property type="match status" value="1"/>
</dbReference>
<comment type="subcellular location">
    <subcellularLocation>
        <location evidence="1">Cell membrane</location>
        <topology evidence="1">Multi-pass membrane protein</topology>
    </subcellularLocation>
</comment>
<evidence type="ECO:0000313" key="11">
    <source>
        <dbReference type="Proteomes" id="UP000054715"/>
    </source>
</evidence>
<dbReference type="RefSeq" id="WP_082651551.1">
    <property type="nucleotide sequence ID" value="NZ_CAAAJF010000007.1"/>
</dbReference>
<dbReference type="PANTHER" id="PTHR43528:SF1">
    <property type="entry name" value="ALPHA-KETOGLUTARATE PERMEASE"/>
    <property type="match status" value="1"/>
</dbReference>
<dbReference type="InterPro" id="IPR036259">
    <property type="entry name" value="MFS_trans_sf"/>
</dbReference>
<feature type="transmembrane region" description="Helical" evidence="8">
    <location>
        <begin position="412"/>
        <end position="434"/>
    </location>
</feature>
<evidence type="ECO:0000256" key="4">
    <source>
        <dbReference type="ARBA" id="ARBA00022692"/>
    </source>
</evidence>
<dbReference type="SUPFAM" id="SSF103473">
    <property type="entry name" value="MFS general substrate transporter"/>
    <property type="match status" value="1"/>
</dbReference>
<feature type="transmembrane region" description="Helical" evidence="8">
    <location>
        <begin position="252"/>
        <end position="276"/>
    </location>
</feature>
<proteinExistence type="predicted"/>
<feature type="transmembrane region" description="Helical" evidence="8">
    <location>
        <begin position="288"/>
        <end position="313"/>
    </location>
</feature>
<keyword evidence="7 8" id="KW-0472">Membrane</keyword>